<dbReference type="PANTHER" id="PTHR21496">
    <property type="entry name" value="FERREDOXIN-RELATED"/>
    <property type="match status" value="1"/>
</dbReference>
<evidence type="ECO:0000313" key="9">
    <source>
        <dbReference type="Proteomes" id="UP000005555"/>
    </source>
</evidence>
<dbReference type="AlphaFoldDB" id="Q1YS59"/>
<organism evidence="8 9">
    <name type="scientific">gamma proteobacterium HTCC2207</name>
    <dbReference type="NCBI Taxonomy" id="314287"/>
    <lineage>
        <taxon>Bacteria</taxon>
        <taxon>Pseudomonadati</taxon>
        <taxon>Pseudomonadota</taxon>
        <taxon>Gammaproteobacteria</taxon>
        <taxon>Cellvibrionales</taxon>
        <taxon>Porticoccaceae</taxon>
        <taxon>SAR92 clade</taxon>
    </lineage>
</organism>
<keyword evidence="2" id="KW-0479">Metal-binding</keyword>
<feature type="domain" description="Rieske" evidence="7">
    <location>
        <begin position="6"/>
        <end position="101"/>
    </location>
</feature>
<dbReference type="GO" id="GO:0051537">
    <property type="term" value="F:2 iron, 2 sulfur cluster binding"/>
    <property type="evidence" value="ECO:0007669"/>
    <property type="project" value="UniProtKB-KW"/>
</dbReference>
<evidence type="ECO:0000259" key="7">
    <source>
        <dbReference type="PROSITE" id="PS51296"/>
    </source>
</evidence>
<keyword evidence="1" id="KW-0001">2Fe-2S</keyword>
<reference evidence="8 9" key="1">
    <citation type="submission" date="2006-03" db="EMBL/GenBank/DDBJ databases">
        <authorList>
            <person name="Giovannoni S.J."/>
            <person name="Cho J.-C."/>
            <person name="Ferriera S."/>
            <person name="Johnson J."/>
            <person name="Kravitz S."/>
            <person name="Halpern A."/>
            <person name="Remington K."/>
            <person name="Beeson K."/>
            <person name="Tran B."/>
            <person name="Rogers Y.-H."/>
            <person name="Friedman R."/>
            <person name="Venter J.C."/>
        </authorList>
    </citation>
    <scope>NUCLEOTIDE SEQUENCE [LARGE SCALE GENOMIC DNA]</scope>
    <source>
        <strain evidence="8 9">HTCC2207</strain>
    </source>
</reference>
<gene>
    <name evidence="8" type="ORF">GB2207_04387</name>
</gene>
<dbReference type="GO" id="GO:0051213">
    <property type="term" value="F:dioxygenase activity"/>
    <property type="evidence" value="ECO:0007669"/>
    <property type="project" value="UniProtKB-KW"/>
</dbReference>
<protein>
    <submittedName>
        <fullName evidence="8">Probable ferredoxin subunit of a ring-hydroxylating dioxygenase oxidoreductase protein</fullName>
    </submittedName>
</protein>
<keyword evidence="8" id="KW-0223">Dioxygenase</keyword>
<dbReference type="PANTHER" id="PTHR21496:SF0">
    <property type="entry name" value="RIESKE DOMAIN-CONTAINING PROTEIN"/>
    <property type="match status" value="1"/>
</dbReference>
<proteinExistence type="inferred from homology"/>
<dbReference type="Pfam" id="PF00355">
    <property type="entry name" value="Rieske"/>
    <property type="match status" value="1"/>
</dbReference>
<evidence type="ECO:0000256" key="1">
    <source>
        <dbReference type="ARBA" id="ARBA00022714"/>
    </source>
</evidence>
<dbReference type="eggNOG" id="COG2146">
    <property type="taxonomic scope" value="Bacteria"/>
</dbReference>
<dbReference type="SUPFAM" id="SSF50022">
    <property type="entry name" value="ISP domain"/>
    <property type="match status" value="1"/>
</dbReference>
<evidence type="ECO:0000313" key="8">
    <source>
        <dbReference type="EMBL" id="EAS46836.1"/>
    </source>
</evidence>
<evidence type="ECO:0000256" key="5">
    <source>
        <dbReference type="ARBA" id="ARBA00034078"/>
    </source>
</evidence>
<evidence type="ECO:0000256" key="6">
    <source>
        <dbReference type="ARBA" id="ARBA00038001"/>
    </source>
</evidence>
<comment type="similarity">
    <text evidence="6">Belongs to the bacterial ring-hydroxylating dioxygenase ferredoxin component family.</text>
</comment>
<dbReference type="InterPro" id="IPR017941">
    <property type="entry name" value="Rieske_2Fe-2S"/>
</dbReference>
<dbReference type="EMBL" id="AAPI01000004">
    <property type="protein sequence ID" value="EAS46836.1"/>
    <property type="molecule type" value="Genomic_DNA"/>
</dbReference>
<evidence type="ECO:0000256" key="3">
    <source>
        <dbReference type="ARBA" id="ARBA00023004"/>
    </source>
</evidence>
<dbReference type="GO" id="GO:0046872">
    <property type="term" value="F:metal ion binding"/>
    <property type="evidence" value="ECO:0007669"/>
    <property type="project" value="UniProtKB-KW"/>
</dbReference>
<keyword evidence="9" id="KW-1185">Reference proteome</keyword>
<keyword evidence="8" id="KW-0560">Oxidoreductase</keyword>
<comment type="cofactor">
    <cofactor evidence="5">
        <name>[2Fe-2S] cluster</name>
        <dbReference type="ChEBI" id="CHEBI:190135"/>
    </cofactor>
</comment>
<keyword evidence="3" id="KW-0408">Iron</keyword>
<comment type="caution">
    <text evidence="8">The sequence shown here is derived from an EMBL/GenBank/DDBJ whole genome shotgun (WGS) entry which is preliminary data.</text>
</comment>
<evidence type="ECO:0000256" key="4">
    <source>
        <dbReference type="ARBA" id="ARBA00023014"/>
    </source>
</evidence>
<dbReference type="PROSITE" id="PS51296">
    <property type="entry name" value="RIESKE"/>
    <property type="match status" value="1"/>
</dbReference>
<dbReference type="OrthoDB" id="9800167at2"/>
<accession>Q1YS59</accession>
<dbReference type="Proteomes" id="UP000005555">
    <property type="component" value="Unassembled WGS sequence"/>
</dbReference>
<sequence length="105" mass="11548">MTTTADSLIPATDITDNQTVAVTVEGKNILICKANGDYYAVDNQCTHQRAELTNGRIRNCYLACPLHGVRFDLRTGMPKGELTRVPLKTYPVSVAEDGNLHLELD</sequence>
<dbReference type="Gene3D" id="2.102.10.10">
    <property type="entry name" value="Rieske [2Fe-2S] iron-sulphur domain"/>
    <property type="match status" value="1"/>
</dbReference>
<name>Q1YS59_9GAMM</name>
<keyword evidence="4" id="KW-0411">Iron-sulfur</keyword>
<evidence type="ECO:0000256" key="2">
    <source>
        <dbReference type="ARBA" id="ARBA00022723"/>
    </source>
</evidence>
<dbReference type="InterPro" id="IPR036922">
    <property type="entry name" value="Rieske_2Fe-2S_sf"/>
</dbReference>
<dbReference type="HOGENOM" id="CLU_055690_5_2_6"/>
<dbReference type="STRING" id="314287.GB2207_04387"/>